<dbReference type="RefSeq" id="XP_002774820.1">
    <property type="nucleotide sequence ID" value="XM_002774774.1"/>
</dbReference>
<dbReference type="OrthoDB" id="416370at2759"/>
<feature type="active site" evidence="2">
    <location>
        <position position="156"/>
    </location>
</feature>
<dbReference type="GO" id="GO:0051603">
    <property type="term" value="P:proteolysis involved in protein catabolic process"/>
    <property type="evidence" value="ECO:0007669"/>
    <property type="project" value="TreeGrafter"/>
</dbReference>
<keyword evidence="5" id="KW-1185">Reference proteome</keyword>
<name>C5L9F5_PERM5</name>
<dbReference type="GeneID" id="9056153"/>
<dbReference type="Pfam" id="PF01650">
    <property type="entry name" value="Peptidase_C13"/>
    <property type="match status" value="1"/>
</dbReference>
<dbReference type="EMBL" id="GG680451">
    <property type="protein sequence ID" value="EER06636.1"/>
    <property type="molecule type" value="Genomic_DNA"/>
</dbReference>
<evidence type="ECO:0000256" key="2">
    <source>
        <dbReference type="PIRSR" id="PIRSR019663-1"/>
    </source>
</evidence>
<dbReference type="PIRSF" id="PIRSF019663">
    <property type="entry name" value="Legumain"/>
    <property type="match status" value="1"/>
</dbReference>
<protein>
    <submittedName>
        <fullName evidence="4">Vacuolar-processing enzyme, putative</fullName>
    </submittedName>
</protein>
<evidence type="ECO:0000256" key="3">
    <source>
        <dbReference type="SAM" id="SignalP"/>
    </source>
</evidence>
<proteinExistence type="inferred from homology"/>
<dbReference type="PANTHER" id="PTHR12000">
    <property type="entry name" value="HEMOGLOBINASE FAMILY MEMBER"/>
    <property type="match status" value="1"/>
</dbReference>
<evidence type="ECO:0000313" key="4">
    <source>
        <dbReference type="EMBL" id="EER06636.1"/>
    </source>
</evidence>
<dbReference type="OMA" id="YIISHEA"/>
<feature type="signal peptide" evidence="3">
    <location>
        <begin position="1"/>
        <end position="22"/>
    </location>
</feature>
<dbReference type="InterPro" id="IPR001096">
    <property type="entry name" value="Peptidase_C13"/>
</dbReference>
<reference evidence="4 5" key="1">
    <citation type="submission" date="2008-07" db="EMBL/GenBank/DDBJ databases">
        <authorList>
            <person name="El-Sayed N."/>
            <person name="Caler E."/>
            <person name="Inman J."/>
            <person name="Amedeo P."/>
            <person name="Hass B."/>
            <person name="Wortman J."/>
        </authorList>
    </citation>
    <scope>NUCLEOTIDE SEQUENCE [LARGE SCALE GENOMIC DNA]</scope>
    <source>
        <strain evidence="5">ATCC 50983 / TXsc</strain>
    </source>
</reference>
<comment type="similarity">
    <text evidence="1">Belongs to the peptidase C13 family.</text>
</comment>
<feature type="active site" description="Nucleophile" evidence="2">
    <location>
        <position position="200"/>
    </location>
</feature>
<dbReference type="GO" id="GO:0006624">
    <property type="term" value="P:vacuolar protein processing"/>
    <property type="evidence" value="ECO:0007669"/>
    <property type="project" value="TreeGrafter"/>
</dbReference>
<feature type="chain" id="PRO_5002952333" evidence="3">
    <location>
        <begin position="23"/>
        <end position="287"/>
    </location>
</feature>
<organism evidence="5">
    <name type="scientific">Perkinsus marinus (strain ATCC 50983 / TXsc)</name>
    <dbReference type="NCBI Taxonomy" id="423536"/>
    <lineage>
        <taxon>Eukaryota</taxon>
        <taxon>Sar</taxon>
        <taxon>Alveolata</taxon>
        <taxon>Perkinsozoa</taxon>
        <taxon>Perkinsea</taxon>
        <taxon>Perkinsida</taxon>
        <taxon>Perkinsidae</taxon>
        <taxon>Perkinsus</taxon>
    </lineage>
</organism>
<dbReference type="PRINTS" id="PR00776">
    <property type="entry name" value="HEMOGLOBNASE"/>
</dbReference>
<dbReference type="PANTHER" id="PTHR12000:SF42">
    <property type="entry name" value="LEGUMAIN"/>
    <property type="match status" value="1"/>
</dbReference>
<dbReference type="FunCoup" id="C5L9F5">
    <property type="interactions" value="329"/>
</dbReference>
<gene>
    <name evidence="4" type="ORF">Pmar_PMAR024197</name>
</gene>
<dbReference type="GO" id="GO:0005773">
    <property type="term" value="C:vacuole"/>
    <property type="evidence" value="ECO:0007669"/>
    <property type="project" value="GOC"/>
</dbReference>
<accession>C5L9F5</accession>
<keyword evidence="3" id="KW-0732">Signal</keyword>
<evidence type="ECO:0000313" key="5">
    <source>
        <dbReference type="Proteomes" id="UP000007800"/>
    </source>
</evidence>
<dbReference type="AlphaFoldDB" id="C5L9F5"/>
<sequence length="287" mass="32315">MTRHYTLIMLFSAILSIGYSLSQDKNVSVDNDIPANHWAVLIAGSNTYWNYRHQADVCHAYQILRRNGVPKEHIITLSYNDVVNHPKNPFKGQLFNKPTGDRPGVDVYKGCEIDYSGEEVTVKNVQGVLTGDKSLASKKVLESTENDYVFINFVDHGDSEIILEASSRLSDISKTQIRSWLTTMEKKKMYKQLVFYVEACESGSLFEGSPPIPGQYYVTAANPQEPSSGTYCPPHDVVANVSLGSCLGDLFSVNWMENEDAFSHTGRDETLEKQYDLVKNETTFRFD</sequence>
<dbReference type="InParanoid" id="C5L9F5"/>
<dbReference type="Proteomes" id="UP000007800">
    <property type="component" value="Unassembled WGS sequence"/>
</dbReference>
<evidence type="ECO:0000256" key="1">
    <source>
        <dbReference type="ARBA" id="ARBA00009941"/>
    </source>
</evidence>
<dbReference type="Gene3D" id="3.40.50.1460">
    <property type="match status" value="1"/>
</dbReference>
<dbReference type="GO" id="GO:0004197">
    <property type="term" value="F:cysteine-type endopeptidase activity"/>
    <property type="evidence" value="ECO:0007669"/>
    <property type="project" value="TreeGrafter"/>
</dbReference>